<feature type="domain" description="SLH" evidence="1">
    <location>
        <begin position="724"/>
        <end position="777"/>
    </location>
</feature>
<dbReference type="PROSITE" id="PS51272">
    <property type="entry name" value="SLH"/>
    <property type="match status" value="3"/>
</dbReference>
<dbReference type="InterPro" id="IPR051465">
    <property type="entry name" value="Cell_Envelope_Struct_Comp"/>
</dbReference>
<dbReference type="OrthoDB" id="9809781at2"/>
<name>A0A0A3I5X1_9BACL</name>
<dbReference type="InterPro" id="IPR018711">
    <property type="entry name" value="NAGPA"/>
</dbReference>
<evidence type="ECO:0000313" key="3">
    <source>
        <dbReference type="Proteomes" id="UP000030416"/>
    </source>
</evidence>
<dbReference type="InterPro" id="IPR001119">
    <property type="entry name" value="SLH_dom"/>
</dbReference>
<evidence type="ECO:0000259" key="1">
    <source>
        <dbReference type="PROSITE" id="PS51272"/>
    </source>
</evidence>
<dbReference type="Gene3D" id="2.60.120.430">
    <property type="entry name" value="Galactose-binding lectin"/>
    <property type="match status" value="1"/>
</dbReference>
<organism evidence="2 3">
    <name type="scientific">Ureibacillus manganicus DSM 26584</name>
    <dbReference type="NCBI Taxonomy" id="1384049"/>
    <lineage>
        <taxon>Bacteria</taxon>
        <taxon>Bacillati</taxon>
        <taxon>Bacillota</taxon>
        <taxon>Bacilli</taxon>
        <taxon>Bacillales</taxon>
        <taxon>Caryophanaceae</taxon>
        <taxon>Ureibacillus</taxon>
    </lineage>
</organism>
<evidence type="ECO:0000313" key="2">
    <source>
        <dbReference type="EMBL" id="KGR80129.1"/>
    </source>
</evidence>
<dbReference type="Pfam" id="PF00395">
    <property type="entry name" value="SLH"/>
    <property type="match status" value="3"/>
</dbReference>
<proteinExistence type="predicted"/>
<dbReference type="eggNOG" id="COG4632">
    <property type="taxonomic scope" value="Bacteria"/>
</dbReference>
<dbReference type="Pfam" id="PF09992">
    <property type="entry name" value="NAGPA"/>
    <property type="match status" value="1"/>
</dbReference>
<accession>A0A0A3I5X1</accession>
<dbReference type="EMBL" id="JPVN01000002">
    <property type="protein sequence ID" value="KGR80129.1"/>
    <property type="molecule type" value="Genomic_DNA"/>
</dbReference>
<dbReference type="PANTHER" id="PTHR43308:SF5">
    <property type="entry name" value="S-LAYER PROTEIN _ PEPTIDOGLYCAN ENDO-BETA-N-ACETYLGLUCOSAMINIDASE"/>
    <property type="match status" value="1"/>
</dbReference>
<dbReference type="AlphaFoldDB" id="A0A0A3I5X1"/>
<feature type="domain" description="SLH" evidence="1">
    <location>
        <begin position="778"/>
        <end position="833"/>
    </location>
</feature>
<feature type="domain" description="SLH" evidence="1">
    <location>
        <begin position="660"/>
        <end position="723"/>
    </location>
</feature>
<dbReference type="STRING" id="1384049.CD29_01860"/>
<dbReference type="PANTHER" id="PTHR43308">
    <property type="entry name" value="OUTER MEMBRANE PROTEIN ALPHA-RELATED"/>
    <property type="match status" value="1"/>
</dbReference>
<protein>
    <recommendedName>
        <fullName evidence="1">SLH domain-containing protein</fullName>
    </recommendedName>
</protein>
<dbReference type="Proteomes" id="UP000030416">
    <property type="component" value="Unassembled WGS sequence"/>
</dbReference>
<keyword evidence="3" id="KW-1185">Reference proteome</keyword>
<dbReference type="RefSeq" id="WP_036182236.1">
    <property type="nucleotide sequence ID" value="NZ_AVDA01000002.1"/>
</dbReference>
<comment type="caution">
    <text evidence="2">The sequence shown here is derived from an EMBL/GenBank/DDBJ whole genome shotgun (WGS) entry which is preliminary data.</text>
</comment>
<sequence length="833" mass="90104">MARKLRKIVIAYFLVIFVFGGTVADASVFTNKVSETEKVVAPQVIHKQQKFKTDSINEFVNVLDINLSNTYTKLEIGMSDPLKLRNTTSNLAKAHSYEGHQVVGAVNASYFLANGLPANLLAQNNEIINYGILGENTESPTQNPVAFGVSKDGTAIADEFKTNLTFKVNGQEYKIDNINSERAQNKNVLYTPVSGTTGTNIYGAEIVVTSATQNTNELHFGDQISGVVSHVTGYGETGNSQIPADGLVISIQNKELAQSLKNSVAIGSTIDVSLSIDEKWMDAEFILAAGPLLVKNGQVNISMPTTTTFAKSRQPRTAVAVDATGKKVFFVTVDGRSTGHSNGTSLTDLANHLISLGATSAINLDGGGSTTMVVRNPGDIYPTIVNKPSDGYERKVSTILQVVNTAPKGTVKSFNINGIPSQMMVGTSANLNIIKVYDEYFNPLTIHPSDVIWSVEGNVGVIEGGTFKATTVGSGKIIGEYQGVRKEFSVTVLEIPKLPILLDNFDTISNWSKDTAKADALITTSTTSEPTRQGAGSLKLSYDFTTQDTGTKAAYVVSKTPIPISGKPLNLGVWVYGDGGKHWLRGTIRDVAGTKHTIDFTAEGGLNWTGWKYVTAAIPENVVLPIKFEQIYIAQPNSSLQNKGNIYFDQLQAVYVENYEEPIYLDVAQSHWAYSSIKNLNIQGLIAGYPNGTFKADHSITRAEAAVIIAKALNLTASKAPTFTDVSNTHFAYKQITAVQEAGIITGRAPGKFSPNENLTRAEMATILTKAYKLTGTSEVTFKDVTNKHWGYPFIQTLIANNLTSGYDDNTFRPNGNITRAEFAAFVDRVNEK</sequence>
<reference evidence="2 3" key="1">
    <citation type="submission" date="2014-02" db="EMBL/GenBank/DDBJ databases">
        <title>Draft genome sequence of Lysinibacillus manganicus DSM 26584T.</title>
        <authorList>
            <person name="Zhang F."/>
            <person name="Wang G."/>
            <person name="Zhang L."/>
        </authorList>
    </citation>
    <scope>NUCLEOTIDE SEQUENCE [LARGE SCALE GENOMIC DNA]</scope>
    <source>
        <strain evidence="2 3">DSM 26584</strain>
    </source>
</reference>
<gene>
    <name evidence="2" type="ORF">CD29_01860</name>
</gene>